<dbReference type="Pfam" id="PF01967">
    <property type="entry name" value="MoaC"/>
    <property type="match status" value="1"/>
</dbReference>
<dbReference type="NCBIfam" id="TIGR00581">
    <property type="entry name" value="moaC"/>
    <property type="match status" value="1"/>
</dbReference>
<dbReference type="AlphaFoldDB" id="A0A479ZY75"/>
<dbReference type="InterPro" id="IPR047594">
    <property type="entry name" value="MoaC_bact/euk"/>
</dbReference>
<dbReference type="GO" id="GO:0061799">
    <property type="term" value="F:cyclic pyranopterin monophosphate synthase activity"/>
    <property type="evidence" value="ECO:0007669"/>
    <property type="project" value="UniProtKB-UniRule"/>
</dbReference>
<feature type="binding site" evidence="6">
    <location>
        <begin position="128"/>
        <end position="129"/>
    </location>
    <ligand>
        <name>substrate</name>
    </ligand>
</feature>
<dbReference type="InterPro" id="IPR002820">
    <property type="entry name" value="Mopterin_CF_biosynth-C_dom"/>
</dbReference>
<dbReference type="InterPro" id="IPR023045">
    <property type="entry name" value="MoaC"/>
</dbReference>
<proteinExistence type="inferred from homology"/>
<feature type="active site" evidence="6">
    <location>
        <position position="143"/>
    </location>
</feature>
<evidence type="ECO:0000313" key="9">
    <source>
        <dbReference type="Proteomes" id="UP000300142"/>
    </source>
</evidence>
<dbReference type="SUPFAM" id="SSF55040">
    <property type="entry name" value="Molybdenum cofactor biosynthesis protein C, MoaC"/>
    <property type="match status" value="1"/>
</dbReference>
<dbReference type="PANTHER" id="PTHR22960:SF29">
    <property type="entry name" value="CYCLIC PYRANOPTERIN MONOPHOSPHATE SYNTHASE"/>
    <property type="match status" value="1"/>
</dbReference>
<dbReference type="InterPro" id="IPR050105">
    <property type="entry name" value="MoCo_biosynth_MoaA/MoaC"/>
</dbReference>
<dbReference type="EC" id="4.6.1.17" evidence="3 6"/>
<reference evidence="9" key="1">
    <citation type="submission" date="2019-02" db="EMBL/GenBank/DDBJ databases">
        <title>Draft genome sequence of Sphaerospermopsis reniformis NIES-1949.</title>
        <authorList>
            <person name="Yamaguchi H."/>
            <person name="Suzuki S."/>
            <person name="Kawachi M."/>
        </authorList>
    </citation>
    <scope>NUCLEOTIDE SEQUENCE [LARGE SCALE GENOMIC DNA]</scope>
    <source>
        <strain evidence="9">NIES-1949</strain>
    </source>
</reference>
<evidence type="ECO:0000259" key="7">
    <source>
        <dbReference type="Pfam" id="PF01967"/>
    </source>
</evidence>
<feature type="binding site" evidence="6">
    <location>
        <begin position="90"/>
        <end position="92"/>
    </location>
    <ligand>
        <name>substrate</name>
    </ligand>
</feature>
<evidence type="ECO:0000256" key="2">
    <source>
        <dbReference type="ARBA" id="ARBA00005046"/>
    </source>
</evidence>
<evidence type="ECO:0000256" key="3">
    <source>
        <dbReference type="ARBA" id="ARBA00012575"/>
    </source>
</evidence>
<comment type="subunit">
    <text evidence="6">Homohexamer; trimer of dimers.</text>
</comment>
<name>A0A479ZY75_9CYAN</name>
<keyword evidence="5 6" id="KW-0456">Lyase</keyword>
<dbReference type="UniPathway" id="UPA00344"/>
<feature type="domain" description="Molybdopterin cofactor biosynthesis C (MoaC)" evidence="7">
    <location>
        <begin position="30"/>
        <end position="165"/>
    </location>
</feature>
<comment type="caution">
    <text evidence="8">The sequence shown here is derived from an EMBL/GenBank/DDBJ whole genome shotgun (WGS) entry which is preliminary data.</text>
</comment>
<sequence length="173" mass="18282">MTQEVFSNSSHNSQNISQLSHLTPQGEAQMVDVSGKVATVREAVATAKVRMLPETLAAIEAGNTPKGDVVATARLAGIMAAKQTANLIPLCHPLPLQKITVDITPDAQLPGYQIYATVKTKAETGVEMEALTAVSVAALTLYDMAKALEKSIQIESISLVSKTGGKSGNYQQF</sequence>
<protein>
    <recommendedName>
        <fullName evidence="3 6">Cyclic pyranopterin monophosphate synthase</fullName>
        <ecNumber evidence="3 6">4.6.1.17</ecNumber>
    </recommendedName>
    <alternativeName>
        <fullName evidence="6">Molybdenum cofactor biosynthesis protein C</fullName>
    </alternativeName>
</protein>
<dbReference type="PANTHER" id="PTHR22960">
    <property type="entry name" value="MOLYBDOPTERIN COFACTOR SYNTHESIS PROTEIN A"/>
    <property type="match status" value="1"/>
</dbReference>
<keyword evidence="9" id="KW-1185">Reference proteome</keyword>
<comment type="similarity">
    <text evidence="6">Belongs to the MoaC family.</text>
</comment>
<dbReference type="Gene3D" id="3.30.70.640">
    <property type="entry name" value="Molybdopterin cofactor biosynthesis C (MoaC) domain"/>
    <property type="match status" value="1"/>
</dbReference>
<comment type="function">
    <text evidence="6">Catalyzes the conversion of (8S)-3',8-cyclo-7,8-dihydroguanosine 5'-triphosphate to cyclic pyranopterin monophosphate (cPMP).</text>
</comment>
<evidence type="ECO:0000256" key="6">
    <source>
        <dbReference type="HAMAP-Rule" id="MF_01224"/>
    </source>
</evidence>
<evidence type="ECO:0000256" key="4">
    <source>
        <dbReference type="ARBA" id="ARBA00023150"/>
    </source>
</evidence>
<dbReference type="EMBL" id="BJCE01000078">
    <property type="protein sequence ID" value="GCL37447.1"/>
    <property type="molecule type" value="Genomic_DNA"/>
</dbReference>
<evidence type="ECO:0000313" key="8">
    <source>
        <dbReference type="EMBL" id="GCL37447.1"/>
    </source>
</evidence>
<accession>A0A479ZY75</accession>
<dbReference type="InterPro" id="IPR036522">
    <property type="entry name" value="MoaC_sf"/>
</dbReference>
<dbReference type="NCBIfam" id="NF006870">
    <property type="entry name" value="PRK09364.1"/>
    <property type="match status" value="1"/>
</dbReference>
<dbReference type="GO" id="GO:0006777">
    <property type="term" value="P:Mo-molybdopterin cofactor biosynthetic process"/>
    <property type="evidence" value="ECO:0007669"/>
    <property type="project" value="UniProtKB-UniRule"/>
</dbReference>
<gene>
    <name evidence="6 8" type="primary">moaC</name>
    <name evidence="8" type="ORF">SR1949_25580</name>
</gene>
<evidence type="ECO:0000256" key="1">
    <source>
        <dbReference type="ARBA" id="ARBA00001637"/>
    </source>
</evidence>
<dbReference type="RefSeq" id="WP_096570646.1">
    <property type="nucleotide sequence ID" value="NZ_BJCE01000078.1"/>
</dbReference>
<dbReference type="HAMAP" id="MF_01224_B">
    <property type="entry name" value="MoaC_B"/>
    <property type="match status" value="1"/>
</dbReference>
<evidence type="ECO:0000256" key="5">
    <source>
        <dbReference type="ARBA" id="ARBA00023239"/>
    </source>
</evidence>
<keyword evidence="4 6" id="KW-0501">Molybdenum cofactor biosynthesis</keyword>
<dbReference type="CDD" id="cd01420">
    <property type="entry name" value="MoaC_PE"/>
    <property type="match status" value="1"/>
</dbReference>
<comment type="pathway">
    <text evidence="2 6">Cofactor biosynthesis; molybdopterin biosynthesis.</text>
</comment>
<organism evidence="8 9">
    <name type="scientific">Sphaerospermopsis reniformis</name>
    <dbReference type="NCBI Taxonomy" id="531300"/>
    <lineage>
        <taxon>Bacteria</taxon>
        <taxon>Bacillati</taxon>
        <taxon>Cyanobacteriota</taxon>
        <taxon>Cyanophyceae</taxon>
        <taxon>Nostocales</taxon>
        <taxon>Aphanizomenonaceae</taxon>
        <taxon>Sphaerospermopsis</taxon>
    </lineage>
</organism>
<comment type="catalytic activity">
    <reaction evidence="1 6">
        <text>(8S)-3',8-cyclo-7,8-dihydroguanosine 5'-triphosphate = cyclic pyranopterin phosphate + diphosphate</text>
        <dbReference type="Rhea" id="RHEA:49580"/>
        <dbReference type="ChEBI" id="CHEBI:33019"/>
        <dbReference type="ChEBI" id="CHEBI:59648"/>
        <dbReference type="ChEBI" id="CHEBI:131766"/>
        <dbReference type="EC" id="4.6.1.17"/>
    </reaction>
</comment>
<dbReference type="Proteomes" id="UP000300142">
    <property type="component" value="Unassembled WGS sequence"/>
</dbReference>